<dbReference type="Proteomes" id="UP000625711">
    <property type="component" value="Unassembled WGS sequence"/>
</dbReference>
<reference evidence="1" key="1">
    <citation type="submission" date="2020-08" db="EMBL/GenBank/DDBJ databases">
        <title>Genome sequencing and assembly of the red palm weevil Rhynchophorus ferrugineus.</title>
        <authorList>
            <person name="Dias G.B."/>
            <person name="Bergman C.M."/>
            <person name="Manee M."/>
        </authorList>
    </citation>
    <scope>NUCLEOTIDE SEQUENCE</scope>
    <source>
        <strain evidence="1">AA-2017</strain>
        <tissue evidence="1">Whole larva</tissue>
    </source>
</reference>
<dbReference type="AlphaFoldDB" id="A0A834I494"/>
<keyword evidence="2" id="KW-1185">Reference proteome</keyword>
<name>A0A834I494_RHYFE</name>
<evidence type="ECO:0000313" key="1">
    <source>
        <dbReference type="EMBL" id="KAF7272043.1"/>
    </source>
</evidence>
<accession>A0A834I494</accession>
<sequence length="87" mass="10192">MPDDLIRTMGREVRGKSGPFLSLITSRATRIRMFPEGVLAPTWELDGATKELRIGPLFVNKERRFAKYNYNIRLAERIRFSRLFFAE</sequence>
<gene>
    <name evidence="1" type="ORF">GWI33_015144</name>
</gene>
<proteinExistence type="predicted"/>
<organism evidence="1 2">
    <name type="scientific">Rhynchophorus ferrugineus</name>
    <name type="common">Red palm weevil</name>
    <name type="synonym">Curculio ferrugineus</name>
    <dbReference type="NCBI Taxonomy" id="354439"/>
    <lineage>
        <taxon>Eukaryota</taxon>
        <taxon>Metazoa</taxon>
        <taxon>Ecdysozoa</taxon>
        <taxon>Arthropoda</taxon>
        <taxon>Hexapoda</taxon>
        <taxon>Insecta</taxon>
        <taxon>Pterygota</taxon>
        <taxon>Neoptera</taxon>
        <taxon>Endopterygota</taxon>
        <taxon>Coleoptera</taxon>
        <taxon>Polyphaga</taxon>
        <taxon>Cucujiformia</taxon>
        <taxon>Curculionidae</taxon>
        <taxon>Dryophthorinae</taxon>
        <taxon>Rhynchophorus</taxon>
    </lineage>
</organism>
<dbReference type="EMBL" id="JAACXV010013865">
    <property type="protein sequence ID" value="KAF7272043.1"/>
    <property type="molecule type" value="Genomic_DNA"/>
</dbReference>
<comment type="caution">
    <text evidence="1">The sequence shown here is derived from an EMBL/GenBank/DDBJ whole genome shotgun (WGS) entry which is preliminary data.</text>
</comment>
<protein>
    <submittedName>
        <fullName evidence="1">Uncharacterized protein</fullName>
    </submittedName>
</protein>
<evidence type="ECO:0000313" key="2">
    <source>
        <dbReference type="Proteomes" id="UP000625711"/>
    </source>
</evidence>